<dbReference type="PANTHER" id="PTHR13333">
    <property type="entry name" value="M-AAA PROTEASE-INTERACTING PROTEIN 1, MITOCHONDRIAL"/>
    <property type="match status" value="1"/>
</dbReference>
<evidence type="ECO:0000313" key="1">
    <source>
        <dbReference type="Proteomes" id="UP000694941"/>
    </source>
</evidence>
<proteinExistence type="predicted"/>
<name>A0ABM1BKI7_LIMPO</name>
<protein>
    <submittedName>
        <fullName evidence="2">Uncharacterized protein LOC106467973 isoform X1</fullName>
    </submittedName>
</protein>
<sequence>MPLALVLGTATNVGCCISACKMNLKLNGRTLTLSKKLSVSLSSLVCFPNIRYSHRNKSFNASKFLLTELPELGLCRKFHQNRSSENISNTKLFYIQNPFKWLSTRLDVLLLQAQWDPHFSLNDFMRGAKQFLDASEVRFFVLTTHKAVCTVLTYVVHNENEELIGLIEPKALQDLINDISLKFEHKRGDSLILHPDDIKVSAVQNVRLQTIAEKKYCDIDVGIVALKEKEKVWTEAGLHILMLEILARFYRDYTEGTLPNWTISKLEIKKCTPLVSKSN</sequence>
<dbReference type="GeneID" id="106467973"/>
<keyword evidence="1" id="KW-1185">Reference proteome</keyword>
<dbReference type="Proteomes" id="UP000694941">
    <property type="component" value="Unplaced"/>
</dbReference>
<evidence type="ECO:0000313" key="2">
    <source>
        <dbReference type="RefSeq" id="XP_013783819.1"/>
    </source>
</evidence>
<accession>A0ABM1BKI7</accession>
<dbReference type="PANTHER" id="PTHR13333:SF5">
    <property type="entry name" value="M-AAA PROTEASE-INTERACTING PROTEIN 1, MITOCHONDRIAL"/>
    <property type="match status" value="1"/>
</dbReference>
<reference evidence="2" key="1">
    <citation type="submission" date="2025-08" db="UniProtKB">
        <authorList>
            <consortium name="RefSeq"/>
        </authorList>
    </citation>
    <scope>IDENTIFICATION</scope>
    <source>
        <tissue evidence="2">Muscle</tissue>
    </source>
</reference>
<dbReference type="RefSeq" id="XP_013783819.1">
    <property type="nucleotide sequence ID" value="XM_013928365.2"/>
</dbReference>
<gene>
    <name evidence="2" type="primary">LOC106467973</name>
</gene>
<organism evidence="1 2">
    <name type="scientific">Limulus polyphemus</name>
    <name type="common">Atlantic horseshoe crab</name>
    <dbReference type="NCBI Taxonomy" id="6850"/>
    <lineage>
        <taxon>Eukaryota</taxon>
        <taxon>Metazoa</taxon>
        <taxon>Ecdysozoa</taxon>
        <taxon>Arthropoda</taxon>
        <taxon>Chelicerata</taxon>
        <taxon>Merostomata</taxon>
        <taxon>Xiphosura</taxon>
        <taxon>Limulidae</taxon>
        <taxon>Limulus</taxon>
    </lineage>
</organism>